<evidence type="ECO:0000313" key="9">
    <source>
        <dbReference type="EMBL" id="MBB3139357.1"/>
    </source>
</evidence>
<dbReference type="InterPro" id="IPR011701">
    <property type="entry name" value="MFS"/>
</dbReference>
<dbReference type="SUPFAM" id="SSF103473">
    <property type="entry name" value="MFS general substrate transporter"/>
    <property type="match status" value="1"/>
</dbReference>
<dbReference type="Gene3D" id="1.20.1720.10">
    <property type="entry name" value="Multidrug resistance protein D"/>
    <property type="match status" value="1"/>
</dbReference>
<dbReference type="CDD" id="cd17321">
    <property type="entry name" value="MFS_MMR_MDR_like"/>
    <property type="match status" value="1"/>
</dbReference>
<keyword evidence="3" id="KW-1003">Cell membrane</keyword>
<dbReference type="EMBL" id="JACHXM010000001">
    <property type="protein sequence ID" value="MBB3139357.1"/>
    <property type="molecule type" value="Genomic_DNA"/>
</dbReference>
<keyword evidence="10" id="KW-1185">Reference proteome</keyword>
<dbReference type="Gene3D" id="1.20.1250.20">
    <property type="entry name" value="MFS general substrate transporter like domains"/>
    <property type="match status" value="1"/>
</dbReference>
<evidence type="ECO:0000313" key="10">
    <source>
        <dbReference type="Proteomes" id="UP000525987"/>
    </source>
</evidence>
<feature type="transmembrane region" description="Helical" evidence="7">
    <location>
        <begin position="136"/>
        <end position="156"/>
    </location>
</feature>
<keyword evidence="2" id="KW-0813">Transport</keyword>
<feature type="domain" description="Major facilitator superfamily (MFS) profile" evidence="8">
    <location>
        <begin position="13"/>
        <end position="463"/>
    </location>
</feature>
<dbReference type="InterPro" id="IPR036259">
    <property type="entry name" value="MFS_trans_sf"/>
</dbReference>
<feature type="transmembrane region" description="Helical" evidence="7">
    <location>
        <begin position="332"/>
        <end position="350"/>
    </location>
</feature>
<keyword evidence="6 7" id="KW-0472">Membrane</keyword>
<protein>
    <submittedName>
        <fullName evidence="9">MFS family permease</fullName>
    </submittedName>
</protein>
<sequence>MKEPALPPGNKLALSALAGSILLASLGISVTTVALPTLASAFSASVQQVQWVVLAYLVSLTVAIVSAGRMGDLYGSRRVLLSGLVLFTLASIACAVAPSLGWLVAGRVGQGLAAAVLMALPMSLAKGLIAKERMGVVMGLLGTMSAIGTALGPSLGGALIDLLGWRSIFVLLLLCALGMMAIAAMGIPKEKGPATTTARMDWAGSLWLCLALLFFAMSATGGKVGMAIPVWTLLASTAIALAVFVVFEMRASHPLVPLALLGSRVLASSLTMNLIVSAIMMSTLVVGPFYLAFGLGLSELMTGIVMAVGPAASALSGIPAGQLTDRFGTDRMLLAGLVLATGGLICFALLPVRVGIPGYVMALVLTTPGFQLFLAANNTATMAQAPDAQRGMVSGLIGLSRNLGFMTGASLMPLLFASLLGDQEVASSSTFAIGEAFSHTFLLAAASFGLAMVVFFVGRKRPTPISMSSTQQGMNHD</sequence>
<feature type="transmembrane region" description="Helical" evidence="7">
    <location>
        <begin position="356"/>
        <end position="375"/>
    </location>
</feature>
<comment type="subcellular location">
    <subcellularLocation>
        <location evidence="1">Cell membrane</location>
        <topology evidence="1">Multi-pass membrane protein</topology>
    </subcellularLocation>
</comment>
<organism evidence="9 10">
    <name type="scientific">Halomonas organivorans</name>
    <dbReference type="NCBI Taxonomy" id="257772"/>
    <lineage>
        <taxon>Bacteria</taxon>
        <taxon>Pseudomonadati</taxon>
        <taxon>Pseudomonadota</taxon>
        <taxon>Gammaproteobacteria</taxon>
        <taxon>Oceanospirillales</taxon>
        <taxon>Halomonadaceae</taxon>
        <taxon>Halomonas</taxon>
    </lineage>
</organism>
<dbReference type="GO" id="GO:0022857">
    <property type="term" value="F:transmembrane transporter activity"/>
    <property type="evidence" value="ECO:0007669"/>
    <property type="project" value="InterPro"/>
</dbReference>
<feature type="transmembrane region" description="Helical" evidence="7">
    <location>
        <begin position="200"/>
        <end position="220"/>
    </location>
</feature>
<accession>A0A7W5BUF4</accession>
<evidence type="ECO:0000256" key="5">
    <source>
        <dbReference type="ARBA" id="ARBA00022989"/>
    </source>
</evidence>
<feature type="transmembrane region" description="Helical" evidence="7">
    <location>
        <begin position="51"/>
        <end position="68"/>
    </location>
</feature>
<evidence type="ECO:0000256" key="1">
    <source>
        <dbReference type="ARBA" id="ARBA00004651"/>
    </source>
</evidence>
<dbReference type="Pfam" id="PF07690">
    <property type="entry name" value="MFS_1"/>
    <property type="match status" value="1"/>
</dbReference>
<feature type="transmembrane region" description="Helical" evidence="7">
    <location>
        <begin position="226"/>
        <end position="249"/>
    </location>
</feature>
<evidence type="ECO:0000256" key="3">
    <source>
        <dbReference type="ARBA" id="ARBA00022475"/>
    </source>
</evidence>
<evidence type="ECO:0000259" key="8">
    <source>
        <dbReference type="PROSITE" id="PS50850"/>
    </source>
</evidence>
<feature type="transmembrane region" description="Helical" evidence="7">
    <location>
        <begin position="168"/>
        <end position="188"/>
    </location>
</feature>
<dbReference type="PRINTS" id="PR01036">
    <property type="entry name" value="TCRTETB"/>
</dbReference>
<dbReference type="PANTHER" id="PTHR42718:SF46">
    <property type="entry name" value="BLR6921 PROTEIN"/>
    <property type="match status" value="1"/>
</dbReference>
<proteinExistence type="predicted"/>
<feature type="transmembrane region" description="Helical" evidence="7">
    <location>
        <begin position="270"/>
        <end position="294"/>
    </location>
</feature>
<feature type="transmembrane region" description="Helical" evidence="7">
    <location>
        <begin position="80"/>
        <end position="105"/>
    </location>
</feature>
<evidence type="ECO:0000256" key="7">
    <source>
        <dbReference type="SAM" id="Phobius"/>
    </source>
</evidence>
<dbReference type="PANTHER" id="PTHR42718">
    <property type="entry name" value="MAJOR FACILITATOR SUPERFAMILY MULTIDRUG TRANSPORTER MFSC"/>
    <property type="match status" value="1"/>
</dbReference>
<evidence type="ECO:0000256" key="6">
    <source>
        <dbReference type="ARBA" id="ARBA00023136"/>
    </source>
</evidence>
<dbReference type="GO" id="GO:0005886">
    <property type="term" value="C:plasma membrane"/>
    <property type="evidence" value="ECO:0007669"/>
    <property type="project" value="UniProtKB-SubCell"/>
</dbReference>
<dbReference type="AlphaFoldDB" id="A0A7W5BUF4"/>
<evidence type="ECO:0000256" key="4">
    <source>
        <dbReference type="ARBA" id="ARBA00022692"/>
    </source>
</evidence>
<keyword evidence="4 7" id="KW-0812">Transmembrane</keyword>
<feature type="transmembrane region" description="Helical" evidence="7">
    <location>
        <begin position="111"/>
        <end position="129"/>
    </location>
</feature>
<feature type="transmembrane region" description="Helical" evidence="7">
    <location>
        <begin position="300"/>
        <end position="320"/>
    </location>
</feature>
<feature type="transmembrane region" description="Helical" evidence="7">
    <location>
        <begin position="396"/>
        <end position="416"/>
    </location>
</feature>
<keyword evidence="5 7" id="KW-1133">Transmembrane helix</keyword>
<reference evidence="9 10" key="1">
    <citation type="submission" date="2020-08" db="EMBL/GenBank/DDBJ databases">
        <title>Genomic Encyclopedia of Type Strains, Phase III (KMG-III): the genomes of soil and plant-associated and newly described type strains.</title>
        <authorList>
            <person name="Whitman W."/>
        </authorList>
    </citation>
    <scope>NUCLEOTIDE SEQUENCE [LARGE SCALE GENOMIC DNA]</scope>
    <source>
        <strain evidence="9 10">CECT 5995</strain>
    </source>
</reference>
<dbReference type="PROSITE" id="PS50850">
    <property type="entry name" value="MFS"/>
    <property type="match status" value="1"/>
</dbReference>
<comment type="caution">
    <text evidence="9">The sequence shown here is derived from an EMBL/GenBank/DDBJ whole genome shotgun (WGS) entry which is preliminary data.</text>
</comment>
<evidence type="ECO:0000256" key="2">
    <source>
        <dbReference type="ARBA" id="ARBA00022448"/>
    </source>
</evidence>
<feature type="transmembrane region" description="Helical" evidence="7">
    <location>
        <begin position="436"/>
        <end position="457"/>
    </location>
</feature>
<dbReference type="InterPro" id="IPR020846">
    <property type="entry name" value="MFS_dom"/>
</dbReference>
<gene>
    <name evidence="9" type="ORF">FHR96_000203</name>
</gene>
<dbReference type="RefSeq" id="WP_183385775.1">
    <property type="nucleotide sequence ID" value="NZ_JACHXM010000001.1"/>
</dbReference>
<name>A0A7W5BUF4_9GAMM</name>
<dbReference type="Proteomes" id="UP000525987">
    <property type="component" value="Unassembled WGS sequence"/>
</dbReference>